<keyword evidence="2" id="KW-0479">Metal-binding</keyword>
<dbReference type="PANTHER" id="PTHR11085:SF10">
    <property type="entry name" value="NAD-DEPENDENT PROTEIN DEACYLASE SIRTUIN-5, MITOCHONDRIAL-RELATED"/>
    <property type="match status" value="1"/>
</dbReference>
<dbReference type="GO" id="GO:0070403">
    <property type="term" value="F:NAD+ binding"/>
    <property type="evidence" value="ECO:0007669"/>
    <property type="project" value="TreeGrafter"/>
</dbReference>
<feature type="domain" description="Deacetylase sirtuin-type" evidence="3">
    <location>
        <begin position="1"/>
        <end position="283"/>
    </location>
</feature>
<proteinExistence type="predicted"/>
<organism evidence="4 5">
    <name type="scientific">Bacteroides cellulosilyticus</name>
    <dbReference type="NCBI Taxonomy" id="246787"/>
    <lineage>
        <taxon>Bacteria</taxon>
        <taxon>Pseudomonadati</taxon>
        <taxon>Bacteroidota</taxon>
        <taxon>Bacteroidia</taxon>
        <taxon>Bacteroidales</taxon>
        <taxon>Bacteroidaceae</taxon>
        <taxon>Bacteroides</taxon>
    </lineage>
</organism>
<dbReference type="EMBL" id="VVYX01000004">
    <property type="protein sequence ID" value="KAA5421653.1"/>
    <property type="molecule type" value="Genomic_DNA"/>
</dbReference>
<comment type="caution">
    <text evidence="2">Lacks conserved residue(s) required for the propagation of feature annotation.</text>
</comment>
<sequence>MDSYKERIAAAQKAMAAADYVLIGAGAGLSAAAGLDYGGMRFKREFSEFIERYGFTDLYTSSFYDFPTEEERWAYWAKHIDFARFAPPAMELYRDIFRLVDGKEYFVITTNVDGQFRKAGFASNRLFEVQGDYAYLQCACGCHPERYDDKKLVKQMLGSIHDGRIPSSLVPHCPVCGGSMDVNLRKDSYFVEDAAWHLQADRYTQFLKKAYRRRCVLLELGVGYNTPGIIRFPFEQMASANSGMTLIRLNRDFPERQMKGKGQFVGMDENVIKIIQDLNTLHD</sequence>
<feature type="binding site" evidence="2">
    <location>
        <position position="176"/>
    </location>
    <ligand>
        <name>Zn(2+)</name>
        <dbReference type="ChEBI" id="CHEBI:29105"/>
    </ligand>
</feature>
<name>A0A6L3K6F8_9BACE</name>
<dbReference type="PANTHER" id="PTHR11085">
    <property type="entry name" value="NAD-DEPENDENT PROTEIN DEACYLASE SIRTUIN-5, MITOCHONDRIAL-RELATED"/>
    <property type="match status" value="1"/>
</dbReference>
<keyword evidence="1" id="KW-0520">NAD</keyword>
<feature type="binding site" evidence="2">
    <location>
        <position position="142"/>
    </location>
    <ligand>
        <name>Zn(2+)</name>
        <dbReference type="ChEBI" id="CHEBI:29105"/>
    </ligand>
</feature>
<keyword evidence="2" id="KW-0862">Zinc</keyword>
<feature type="binding site" evidence="2">
    <location>
        <position position="173"/>
    </location>
    <ligand>
        <name>Zn(2+)</name>
        <dbReference type="ChEBI" id="CHEBI:29105"/>
    </ligand>
</feature>
<dbReference type="InterPro" id="IPR029035">
    <property type="entry name" value="DHS-like_NAD/FAD-binding_dom"/>
</dbReference>
<dbReference type="PROSITE" id="PS50305">
    <property type="entry name" value="SIRTUIN"/>
    <property type="match status" value="1"/>
</dbReference>
<reference evidence="4 5" key="1">
    <citation type="journal article" date="2019" name="Nat. Med.">
        <title>A library of human gut bacterial isolates paired with longitudinal multiomics data enables mechanistic microbiome research.</title>
        <authorList>
            <person name="Poyet M."/>
            <person name="Groussin M."/>
            <person name="Gibbons S.M."/>
            <person name="Avila-Pacheco J."/>
            <person name="Jiang X."/>
            <person name="Kearney S.M."/>
            <person name="Perrotta A.R."/>
            <person name="Berdy B."/>
            <person name="Zhao S."/>
            <person name="Lieberman T.D."/>
            <person name="Swanson P.K."/>
            <person name="Smith M."/>
            <person name="Roesemann S."/>
            <person name="Alexander J.E."/>
            <person name="Rich S.A."/>
            <person name="Livny J."/>
            <person name="Vlamakis H."/>
            <person name="Clish C."/>
            <person name="Bullock K."/>
            <person name="Deik A."/>
            <person name="Scott J."/>
            <person name="Pierce K.A."/>
            <person name="Xavier R.J."/>
            <person name="Alm E.J."/>
        </authorList>
    </citation>
    <scope>NUCLEOTIDE SEQUENCE [LARGE SCALE GENOMIC DNA]</scope>
    <source>
        <strain evidence="4 5">BIOML-A8</strain>
    </source>
</reference>
<gene>
    <name evidence="4" type="ORF">F2Y87_03885</name>
</gene>
<dbReference type="AlphaFoldDB" id="A0A6L3K6F8"/>
<evidence type="ECO:0000313" key="5">
    <source>
        <dbReference type="Proteomes" id="UP000482653"/>
    </source>
</evidence>
<feature type="binding site" evidence="2">
    <location>
        <position position="138"/>
    </location>
    <ligand>
        <name>Zn(2+)</name>
        <dbReference type="ChEBI" id="CHEBI:29105"/>
    </ligand>
</feature>
<dbReference type="InterPro" id="IPR050134">
    <property type="entry name" value="NAD-dep_sirtuin_deacylases"/>
</dbReference>
<dbReference type="Proteomes" id="UP000482653">
    <property type="component" value="Unassembled WGS sequence"/>
</dbReference>
<evidence type="ECO:0000256" key="1">
    <source>
        <dbReference type="ARBA" id="ARBA00023027"/>
    </source>
</evidence>
<dbReference type="SUPFAM" id="SSF52467">
    <property type="entry name" value="DHS-like NAD/FAD-binding domain"/>
    <property type="match status" value="1"/>
</dbReference>
<evidence type="ECO:0000313" key="4">
    <source>
        <dbReference type="EMBL" id="KAA5421653.1"/>
    </source>
</evidence>
<dbReference type="Gene3D" id="3.40.50.1220">
    <property type="entry name" value="TPP-binding domain"/>
    <property type="match status" value="1"/>
</dbReference>
<dbReference type="GO" id="GO:0017136">
    <property type="term" value="F:histone deacetylase activity, NAD-dependent"/>
    <property type="evidence" value="ECO:0007669"/>
    <property type="project" value="TreeGrafter"/>
</dbReference>
<evidence type="ECO:0000256" key="2">
    <source>
        <dbReference type="PROSITE-ProRule" id="PRU00236"/>
    </source>
</evidence>
<dbReference type="RefSeq" id="WP_149946131.1">
    <property type="nucleotide sequence ID" value="NZ_JBCOBX010000002.1"/>
</dbReference>
<protein>
    <submittedName>
        <fullName evidence="4">Sir2 silent information regulator family NAD-dependent deacetylase</fullName>
    </submittedName>
</protein>
<dbReference type="GO" id="GO:0046872">
    <property type="term" value="F:metal ion binding"/>
    <property type="evidence" value="ECO:0007669"/>
    <property type="project" value="UniProtKB-KW"/>
</dbReference>
<evidence type="ECO:0000259" key="3">
    <source>
        <dbReference type="PROSITE" id="PS50305"/>
    </source>
</evidence>
<accession>A0A6L3K6F8</accession>
<dbReference type="InterPro" id="IPR026590">
    <property type="entry name" value="Ssirtuin_cat_dom"/>
</dbReference>
<comment type="caution">
    <text evidence="4">The sequence shown here is derived from an EMBL/GenBank/DDBJ whole genome shotgun (WGS) entry which is preliminary data.</text>
</comment>